<evidence type="ECO:0000259" key="1">
    <source>
        <dbReference type="Pfam" id="PF02796"/>
    </source>
</evidence>
<gene>
    <name evidence="2" type="ORF">SAY89_18255</name>
</gene>
<feature type="domain" description="Resolvase HTH" evidence="1">
    <location>
        <begin position="83"/>
        <end position="114"/>
    </location>
</feature>
<dbReference type="Pfam" id="PF02796">
    <property type="entry name" value="HTH_7"/>
    <property type="match status" value="1"/>
</dbReference>
<dbReference type="AlphaFoldDB" id="A0AAF1C6A9"/>
<dbReference type="EMBL" id="CP138349">
    <property type="protein sequence ID" value="WPF90491.1"/>
    <property type="molecule type" value="Genomic_DNA"/>
</dbReference>
<accession>A0AAF1C6A9</accession>
<reference evidence="2" key="1">
    <citation type="submission" date="2023-11" db="EMBL/GenBank/DDBJ databases">
        <title>Genome sequence of Cyanobacterium aponinum BCRC AL20115.</title>
        <authorList>
            <person name="Chang H.-Y."/>
            <person name="Lin K.-M."/>
            <person name="Hsueh H.-T."/>
            <person name="Chu H.-A."/>
            <person name="Kuo C.-H."/>
        </authorList>
    </citation>
    <scope>NUCLEOTIDE SEQUENCE</scope>
    <source>
        <strain evidence="2">AL20115</strain>
        <plasmid evidence="2">pAL20115a</plasmid>
    </source>
</reference>
<sequence>MYDDDENIEFQYKDEDFTPEGKLIKLPLPDFEPKYDQDGYLINRDEAKPYYKAREKNELLVKFTEYQHKEKLWENYGRLSPIQQKVLTLLVTGHNINHIATECNIERSTIYRWLQLDIFTKTLKLWQKTLLIEADSKINRVINKALEKLEFVLDNPQKFDSKDYLKAIEISLGFLTRGISK</sequence>
<proteinExistence type="predicted"/>
<organism evidence="2">
    <name type="scientific">Cyanobacterium aponinum AL20115</name>
    <dbReference type="NCBI Taxonomy" id="3090662"/>
    <lineage>
        <taxon>Bacteria</taxon>
        <taxon>Bacillati</taxon>
        <taxon>Cyanobacteriota</taxon>
        <taxon>Cyanophyceae</taxon>
        <taxon>Oscillatoriophycideae</taxon>
        <taxon>Chroococcales</taxon>
        <taxon>Geminocystaceae</taxon>
        <taxon>Cyanobacterium</taxon>
    </lineage>
</organism>
<name>A0AAF1C6A9_9CHRO</name>
<geneLocation type="plasmid" evidence="2">
    <name>pAL20115a</name>
</geneLocation>
<evidence type="ECO:0000313" key="2">
    <source>
        <dbReference type="EMBL" id="WPF90491.1"/>
    </source>
</evidence>
<dbReference type="InterPro" id="IPR006120">
    <property type="entry name" value="Resolvase_HTH_dom"/>
</dbReference>
<keyword evidence="2" id="KW-0614">Plasmid</keyword>
<dbReference type="RefSeq" id="WP_320002359.1">
    <property type="nucleotide sequence ID" value="NZ_CP138349.1"/>
</dbReference>
<dbReference type="Gene3D" id="1.10.10.60">
    <property type="entry name" value="Homeodomain-like"/>
    <property type="match status" value="1"/>
</dbReference>
<dbReference type="GO" id="GO:0003677">
    <property type="term" value="F:DNA binding"/>
    <property type="evidence" value="ECO:0007669"/>
    <property type="project" value="InterPro"/>
</dbReference>
<protein>
    <submittedName>
        <fullName evidence="2">Helix-turn-helix domain-containing protein</fullName>
    </submittedName>
</protein>
<dbReference type="GO" id="GO:0000150">
    <property type="term" value="F:DNA strand exchange activity"/>
    <property type="evidence" value="ECO:0007669"/>
    <property type="project" value="InterPro"/>
</dbReference>